<reference evidence="2" key="1">
    <citation type="journal article" date="2014" name="Int. J. Syst. Evol. Microbiol.">
        <title>Complete genome sequence of Corynebacterium casei LMG S-19264T (=DSM 44701T), isolated from a smear-ripened cheese.</title>
        <authorList>
            <consortium name="US DOE Joint Genome Institute (JGI-PGF)"/>
            <person name="Walter F."/>
            <person name="Albersmeier A."/>
            <person name="Kalinowski J."/>
            <person name="Ruckert C."/>
        </authorList>
    </citation>
    <scope>NUCLEOTIDE SEQUENCE</scope>
    <source>
        <strain evidence="2">JCM 3035</strain>
    </source>
</reference>
<dbReference type="Proteomes" id="UP000637788">
    <property type="component" value="Unassembled WGS sequence"/>
</dbReference>
<dbReference type="InterPro" id="IPR036388">
    <property type="entry name" value="WH-like_DNA-bd_sf"/>
</dbReference>
<protein>
    <recommendedName>
        <fullName evidence="1">Helix-turn-helix domain-containing protein</fullName>
    </recommendedName>
</protein>
<name>A0A917QS83_9ACTN</name>
<gene>
    <name evidence="2" type="ORF">GCM10010094_28080</name>
</gene>
<accession>A0A917QS83</accession>
<comment type="caution">
    <text evidence="2">The sequence shown here is derived from an EMBL/GenBank/DDBJ whole genome shotgun (WGS) entry which is preliminary data.</text>
</comment>
<sequence>MTAQFLTKPQAAELIGVSVRTLERWARAGIGPTPRKHGPRLVRYDRDEALGYLRTGERQESAS</sequence>
<evidence type="ECO:0000313" key="2">
    <source>
        <dbReference type="EMBL" id="GGK65434.1"/>
    </source>
</evidence>
<organism evidence="2 3">
    <name type="scientific">Streptomyces flaveus</name>
    <dbReference type="NCBI Taxonomy" id="66370"/>
    <lineage>
        <taxon>Bacteria</taxon>
        <taxon>Bacillati</taxon>
        <taxon>Actinomycetota</taxon>
        <taxon>Actinomycetes</taxon>
        <taxon>Kitasatosporales</taxon>
        <taxon>Streptomycetaceae</taxon>
        <taxon>Streptomyces</taxon>
        <taxon>Streptomyces aurantiacus group</taxon>
    </lineage>
</organism>
<dbReference type="SUPFAM" id="SSF46955">
    <property type="entry name" value="Putative DNA-binding domain"/>
    <property type="match status" value="1"/>
</dbReference>
<dbReference type="Gene3D" id="1.10.10.10">
    <property type="entry name" value="Winged helix-like DNA-binding domain superfamily/Winged helix DNA-binding domain"/>
    <property type="match status" value="1"/>
</dbReference>
<evidence type="ECO:0000313" key="3">
    <source>
        <dbReference type="Proteomes" id="UP000637788"/>
    </source>
</evidence>
<keyword evidence="3" id="KW-1185">Reference proteome</keyword>
<reference evidence="2" key="2">
    <citation type="submission" date="2020-09" db="EMBL/GenBank/DDBJ databases">
        <authorList>
            <person name="Sun Q."/>
            <person name="Ohkuma M."/>
        </authorList>
    </citation>
    <scope>NUCLEOTIDE SEQUENCE</scope>
    <source>
        <strain evidence="2">JCM 3035</strain>
    </source>
</reference>
<evidence type="ECO:0000259" key="1">
    <source>
        <dbReference type="Pfam" id="PF12728"/>
    </source>
</evidence>
<dbReference type="Pfam" id="PF12728">
    <property type="entry name" value="HTH_17"/>
    <property type="match status" value="1"/>
</dbReference>
<feature type="domain" description="Helix-turn-helix" evidence="1">
    <location>
        <begin position="5"/>
        <end position="48"/>
    </location>
</feature>
<proteinExistence type="predicted"/>
<dbReference type="EMBL" id="BMPQ01000005">
    <property type="protein sequence ID" value="GGK65434.1"/>
    <property type="molecule type" value="Genomic_DNA"/>
</dbReference>
<dbReference type="RefSeq" id="WP_189322161.1">
    <property type="nucleotide sequence ID" value="NZ_BMPQ01000005.1"/>
</dbReference>
<dbReference type="AlphaFoldDB" id="A0A917QS83"/>
<dbReference type="InterPro" id="IPR009061">
    <property type="entry name" value="DNA-bd_dom_put_sf"/>
</dbReference>
<dbReference type="InterPro" id="IPR041657">
    <property type="entry name" value="HTH_17"/>
</dbReference>